<sequence>MSAASMALAMLIADPVILGATPPPISQEKPADDVVQAEADTYDRMTIEAVVHGIGPFRFIIDTGSQRTVLSTALAATLGLAEGPQVRVVGIAGSRHVTTAQVHSIAVGALSFRNLTVPLLERINIGADGILGTDSLQHQRVLLDFTRNRISIADRAATATRGEFEIVVRAKRRSGRLILTNALIDGTRTDVVIDTGASGTIGNRALQRSLARKRQKALGTSEVSSVTGHLLPVELAVAGKLELGRMTLSNVPVAYADAPAFAELRLDRKPAIFLGMRELRAFKRVAIDFSSRKVLFDLVDAK</sequence>
<dbReference type="InterPro" id="IPR001969">
    <property type="entry name" value="Aspartic_peptidase_AS"/>
</dbReference>
<keyword evidence="1" id="KW-0645">Protease</keyword>
<accession>A0ABY1QUM8</accession>
<reference evidence="1 2" key="1">
    <citation type="submission" date="2017-05" db="EMBL/GenBank/DDBJ databases">
        <authorList>
            <person name="Varghese N."/>
            <person name="Submissions S."/>
        </authorList>
    </citation>
    <scope>NUCLEOTIDE SEQUENCE [LARGE SCALE GENOMIC DNA]</scope>
    <source>
        <strain evidence="1 2">SM16</strain>
    </source>
</reference>
<dbReference type="EMBL" id="FXUI01000014">
    <property type="protein sequence ID" value="SMP80562.1"/>
    <property type="molecule type" value="Genomic_DNA"/>
</dbReference>
<dbReference type="Proteomes" id="UP001157910">
    <property type="component" value="Unassembled WGS sequence"/>
</dbReference>
<dbReference type="CDD" id="cd05483">
    <property type="entry name" value="retropepsin_like_bacteria"/>
    <property type="match status" value="1"/>
</dbReference>
<dbReference type="Pfam" id="PF13650">
    <property type="entry name" value="Asp_protease_2"/>
    <property type="match status" value="2"/>
</dbReference>
<dbReference type="RefSeq" id="WP_283406989.1">
    <property type="nucleotide sequence ID" value="NZ_FXUI01000014.1"/>
</dbReference>
<dbReference type="SUPFAM" id="SSF50630">
    <property type="entry name" value="Acid proteases"/>
    <property type="match status" value="2"/>
</dbReference>
<proteinExistence type="predicted"/>
<comment type="caution">
    <text evidence="1">The sequence shown here is derived from an EMBL/GenBank/DDBJ whole genome shotgun (WGS) entry which is preliminary data.</text>
</comment>
<organism evidence="1 2">
    <name type="scientific">Novosphingobium panipatense</name>
    <dbReference type="NCBI Taxonomy" id="428991"/>
    <lineage>
        <taxon>Bacteria</taxon>
        <taxon>Pseudomonadati</taxon>
        <taxon>Pseudomonadota</taxon>
        <taxon>Alphaproteobacteria</taxon>
        <taxon>Sphingomonadales</taxon>
        <taxon>Sphingomonadaceae</taxon>
        <taxon>Novosphingobium</taxon>
    </lineage>
</organism>
<dbReference type="Gene3D" id="2.40.70.10">
    <property type="entry name" value="Acid Proteases"/>
    <property type="match status" value="2"/>
</dbReference>
<dbReference type="InterPro" id="IPR034122">
    <property type="entry name" value="Retropepsin-like_bacterial"/>
</dbReference>
<evidence type="ECO:0000313" key="2">
    <source>
        <dbReference type="Proteomes" id="UP001157910"/>
    </source>
</evidence>
<evidence type="ECO:0000313" key="1">
    <source>
        <dbReference type="EMBL" id="SMP80562.1"/>
    </source>
</evidence>
<gene>
    <name evidence="1" type="ORF">SAMN06296065_11461</name>
</gene>
<protein>
    <submittedName>
        <fullName evidence="1">Aspartyl protease</fullName>
    </submittedName>
</protein>
<dbReference type="PROSITE" id="PS00141">
    <property type="entry name" value="ASP_PROTEASE"/>
    <property type="match status" value="1"/>
</dbReference>
<dbReference type="GO" id="GO:0008233">
    <property type="term" value="F:peptidase activity"/>
    <property type="evidence" value="ECO:0007669"/>
    <property type="project" value="UniProtKB-KW"/>
</dbReference>
<name>A0ABY1QUM8_9SPHN</name>
<keyword evidence="2" id="KW-1185">Reference proteome</keyword>
<dbReference type="GO" id="GO:0006508">
    <property type="term" value="P:proteolysis"/>
    <property type="evidence" value="ECO:0007669"/>
    <property type="project" value="UniProtKB-KW"/>
</dbReference>
<dbReference type="InterPro" id="IPR021109">
    <property type="entry name" value="Peptidase_aspartic_dom_sf"/>
</dbReference>
<keyword evidence="1" id="KW-0378">Hydrolase</keyword>